<proteinExistence type="predicted"/>
<evidence type="ECO:0000313" key="3">
    <source>
        <dbReference type="Proteomes" id="UP000318681"/>
    </source>
</evidence>
<organism evidence="2 3">
    <name type="scientific">Alterirhizorhabdus solaris</name>
    <dbReference type="NCBI Taxonomy" id="2529389"/>
    <lineage>
        <taxon>Bacteria</taxon>
        <taxon>Pseudomonadati</taxon>
        <taxon>Pseudomonadota</taxon>
        <taxon>Alphaproteobacteria</taxon>
        <taxon>Sphingomonadales</taxon>
        <taxon>Rhizorhabdaceae</taxon>
        <taxon>Alterirhizorhabdus</taxon>
    </lineage>
</organism>
<dbReference type="OrthoDB" id="1826980at2"/>
<dbReference type="EMBL" id="VNIM01000078">
    <property type="protein sequence ID" value="TVV71854.1"/>
    <property type="molecule type" value="Genomic_DNA"/>
</dbReference>
<comment type="caution">
    <text evidence="2">The sequence shown here is derived from an EMBL/GenBank/DDBJ whole genome shotgun (WGS) entry which is preliminary data.</text>
</comment>
<evidence type="ECO:0000256" key="1">
    <source>
        <dbReference type="SAM" id="MobiDB-lite"/>
    </source>
</evidence>
<dbReference type="Proteomes" id="UP000318681">
    <property type="component" value="Unassembled WGS sequence"/>
</dbReference>
<evidence type="ECO:0000313" key="2">
    <source>
        <dbReference type="EMBL" id="TVV71854.1"/>
    </source>
</evidence>
<dbReference type="AlphaFoldDB" id="A0A558QXH4"/>
<protein>
    <submittedName>
        <fullName evidence="2">Uncharacterized protein</fullName>
    </submittedName>
</protein>
<reference evidence="2 3" key="1">
    <citation type="submission" date="2019-07" db="EMBL/GenBank/DDBJ databases">
        <title>Sphingomonas solaris sp. nov., isolated from a solar panel from Boston, Massachusetts.</title>
        <authorList>
            <person name="Tanner K."/>
            <person name="Pascual J."/>
            <person name="Mancuso C."/>
            <person name="Pereto J."/>
            <person name="Khalil A."/>
            <person name="Vilanova C."/>
        </authorList>
    </citation>
    <scope>NUCLEOTIDE SEQUENCE [LARGE SCALE GENOMIC DNA]</scope>
    <source>
        <strain evidence="2 3">R4DWN</strain>
    </source>
</reference>
<feature type="region of interest" description="Disordered" evidence="1">
    <location>
        <begin position="41"/>
        <end position="68"/>
    </location>
</feature>
<keyword evidence="3" id="KW-1185">Reference proteome</keyword>
<accession>A0A558QXH4</accession>
<sequence>MILKASQRGGGMQLAVHLLKSENEHVEVHEVRGFVSDDLKGSSRRAGGRFDGGIVRSAGRPTHDSRGI</sequence>
<gene>
    <name evidence="2" type="ORF">FOY91_16035</name>
</gene>
<name>A0A558QXH4_9SPHN</name>